<dbReference type="RefSeq" id="WP_106286827.1">
    <property type="nucleotide sequence ID" value="NZ_CAWNTC010000127.1"/>
</dbReference>
<accession>A0A2T1C9R7</accession>
<evidence type="ECO:0000256" key="1">
    <source>
        <dbReference type="SAM" id="Phobius"/>
    </source>
</evidence>
<keyword evidence="1" id="KW-0472">Membrane</keyword>
<protein>
    <submittedName>
        <fullName evidence="2">Uncharacterized protein</fullName>
    </submittedName>
</protein>
<keyword evidence="3" id="KW-1185">Reference proteome</keyword>
<organism evidence="2 3">
    <name type="scientific">Merismopedia glauca CCAP 1448/3</name>
    <dbReference type="NCBI Taxonomy" id="1296344"/>
    <lineage>
        <taxon>Bacteria</taxon>
        <taxon>Bacillati</taxon>
        <taxon>Cyanobacteriota</taxon>
        <taxon>Cyanophyceae</taxon>
        <taxon>Synechococcales</taxon>
        <taxon>Merismopediaceae</taxon>
        <taxon>Merismopedia</taxon>
    </lineage>
</organism>
<reference evidence="2 3" key="2">
    <citation type="submission" date="2018-03" db="EMBL/GenBank/DDBJ databases">
        <title>The ancient ancestry and fast evolution of plastids.</title>
        <authorList>
            <person name="Moore K.R."/>
            <person name="Magnabosco C."/>
            <person name="Momper L."/>
            <person name="Gold D.A."/>
            <person name="Bosak T."/>
            <person name="Fournier G.P."/>
        </authorList>
    </citation>
    <scope>NUCLEOTIDE SEQUENCE [LARGE SCALE GENOMIC DNA]</scope>
    <source>
        <strain evidence="2 3">CCAP 1448/3</strain>
    </source>
</reference>
<reference evidence="2 3" key="1">
    <citation type="submission" date="2018-02" db="EMBL/GenBank/DDBJ databases">
        <authorList>
            <person name="Cohen D.B."/>
            <person name="Kent A.D."/>
        </authorList>
    </citation>
    <scope>NUCLEOTIDE SEQUENCE [LARGE SCALE GENOMIC DNA]</scope>
    <source>
        <strain evidence="2 3">CCAP 1448/3</strain>
    </source>
</reference>
<feature type="transmembrane region" description="Helical" evidence="1">
    <location>
        <begin position="201"/>
        <end position="224"/>
    </location>
</feature>
<feature type="transmembrane region" description="Helical" evidence="1">
    <location>
        <begin position="37"/>
        <end position="55"/>
    </location>
</feature>
<name>A0A2T1C9R7_9CYAN</name>
<keyword evidence="1" id="KW-1133">Transmembrane helix</keyword>
<feature type="transmembrane region" description="Helical" evidence="1">
    <location>
        <begin position="109"/>
        <end position="129"/>
    </location>
</feature>
<feature type="transmembrane region" description="Helical" evidence="1">
    <location>
        <begin position="135"/>
        <end position="161"/>
    </location>
</feature>
<comment type="caution">
    <text evidence="2">The sequence shown here is derived from an EMBL/GenBank/DDBJ whole genome shotgun (WGS) entry which is preliminary data.</text>
</comment>
<gene>
    <name evidence="2" type="ORF">C7B64_01125</name>
</gene>
<dbReference type="AlphaFoldDB" id="A0A2T1C9R7"/>
<proteinExistence type="predicted"/>
<feature type="transmembrane region" description="Helical" evidence="1">
    <location>
        <begin position="173"/>
        <end position="195"/>
    </location>
</feature>
<dbReference type="Proteomes" id="UP000238762">
    <property type="component" value="Unassembled WGS sequence"/>
</dbReference>
<evidence type="ECO:0000313" key="3">
    <source>
        <dbReference type="Proteomes" id="UP000238762"/>
    </source>
</evidence>
<keyword evidence="1" id="KW-0812">Transmembrane</keyword>
<evidence type="ECO:0000313" key="2">
    <source>
        <dbReference type="EMBL" id="PSB04996.1"/>
    </source>
</evidence>
<sequence>MEIWLEEIWAEISASGWEFLTVAKETFSVIKRHKTQIISLLIILLVPLYLSLSTWEQGRINSQIDLALVLFVLVVALCCDALLYRLAILDSFQIEPYEWWDLLKLGGRLLLCYIKLAIIWLPTLLLTVIPLIGELLFFLVSGWFIGRFLLLFPTLAIGYDLSLKWSWNQTKNYQGLMFLIALFIPVTSAIFQLLIDSFVKTSNLAAFCQLTNIFICGSIQSILISRAYMKIRQEQQLLIQESGSGTSVR</sequence>
<dbReference type="EMBL" id="PVWJ01000004">
    <property type="protein sequence ID" value="PSB04996.1"/>
    <property type="molecule type" value="Genomic_DNA"/>
</dbReference>
<feature type="transmembrane region" description="Helical" evidence="1">
    <location>
        <begin position="67"/>
        <end position="88"/>
    </location>
</feature>